<evidence type="ECO:0000259" key="1">
    <source>
        <dbReference type="Pfam" id="PF12697"/>
    </source>
</evidence>
<dbReference type="PANTHER" id="PTHR37017">
    <property type="entry name" value="AB HYDROLASE-1 DOMAIN-CONTAINING PROTEIN-RELATED"/>
    <property type="match status" value="1"/>
</dbReference>
<feature type="domain" description="AB hydrolase-1" evidence="1">
    <location>
        <begin position="10"/>
        <end position="186"/>
    </location>
</feature>
<dbReference type="InterPro" id="IPR000073">
    <property type="entry name" value="AB_hydrolase_1"/>
</dbReference>
<dbReference type="InterPro" id="IPR029058">
    <property type="entry name" value="AB_hydrolase_fold"/>
</dbReference>
<evidence type="ECO:0000313" key="3">
    <source>
        <dbReference type="Proteomes" id="UP001501423"/>
    </source>
</evidence>
<sequence length="197" mass="20907">MDAEAIESRTVDLPSAGGREGIAEDVHAIRQALTRIEGPVVAHSYGGIPVSQAIAEAPDVVHVVYLAAFQLDVGESLLGSYGAPPLPGSEEMQAVPDDPVSLFYADVPVSEAEQAVERLLPQSTRSFSDVVEQAGWHLIPSTYIVCERDQALPAERQEALAGRAGAVHRMMSSHSPFLSVPEELAALLSKVARSTLA</sequence>
<proteinExistence type="predicted"/>
<reference evidence="2 3" key="1">
    <citation type="journal article" date="2019" name="Int. J. Syst. Evol. Microbiol.">
        <title>The Global Catalogue of Microorganisms (GCM) 10K type strain sequencing project: providing services to taxonomists for standard genome sequencing and annotation.</title>
        <authorList>
            <consortium name="The Broad Institute Genomics Platform"/>
            <consortium name="The Broad Institute Genome Sequencing Center for Infectious Disease"/>
            <person name="Wu L."/>
            <person name="Ma J."/>
        </authorList>
    </citation>
    <scope>NUCLEOTIDE SEQUENCE [LARGE SCALE GENOMIC DNA]</scope>
    <source>
        <strain evidence="2 3">JCM 9650</strain>
    </source>
</reference>
<dbReference type="GO" id="GO:0016787">
    <property type="term" value="F:hydrolase activity"/>
    <property type="evidence" value="ECO:0007669"/>
    <property type="project" value="UniProtKB-KW"/>
</dbReference>
<protein>
    <submittedName>
        <fullName evidence="2">Alpha/beta hydrolase</fullName>
    </submittedName>
</protein>
<dbReference type="Gene3D" id="3.40.50.1820">
    <property type="entry name" value="alpha/beta hydrolase"/>
    <property type="match status" value="1"/>
</dbReference>
<comment type="caution">
    <text evidence="2">The sequence shown here is derived from an EMBL/GenBank/DDBJ whole genome shotgun (WGS) entry which is preliminary data.</text>
</comment>
<keyword evidence="3" id="KW-1185">Reference proteome</keyword>
<accession>A0ABN3XDY3</accession>
<organism evidence="2 3">
    <name type="scientific">Streptomyces erythrogriseus</name>
    <dbReference type="NCBI Taxonomy" id="284027"/>
    <lineage>
        <taxon>Bacteria</taxon>
        <taxon>Bacillati</taxon>
        <taxon>Actinomycetota</taxon>
        <taxon>Actinomycetes</taxon>
        <taxon>Kitasatosporales</taxon>
        <taxon>Streptomycetaceae</taxon>
        <taxon>Streptomyces</taxon>
        <taxon>Streptomyces griseoincarnatus group</taxon>
    </lineage>
</organism>
<gene>
    <name evidence="2" type="ORF">GCM10010478_58750</name>
</gene>
<dbReference type="Proteomes" id="UP001501423">
    <property type="component" value="Unassembled WGS sequence"/>
</dbReference>
<dbReference type="InterPro" id="IPR052897">
    <property type="entry name" value="Sec-Metab_Biosynth_Hydrolase"/>
</dbReference>
<name>A0ABN3XDY3_9ACTN</name>
<dbReference type="PANTHER" id="PTHR37017:SF11">
    <property type="entry name" value="ESTERASE_LIPASE_THIOESTERASE DOMAIN-CONTAINING PROTEIN"/>
    <property type="match status" value="1"/>
</dbReference>
<dbReference type="Pfam" id="PF12697">
    <property type="entry name" value="Abhydrolase_6"/>
    <property type="match status" value="1"/>
</dbReference>
<dbReference type="EMBL" id="BAAAVA010000109">
    <property type="protein sequence ID" value="GAA2950142.1"/>
    <property type="molecule type" value="Genomic_DNA"/>
</dbReference>
<dbReference type="SUPFAM" id="SSF53474">
    <property type="entry name" value="alpha/beta-Hydrolases"/>
    <property type="match status" value="1"/>
</dbReference>
<keyword evidence="2" id="KW-0378">Hydrolase</keyword>
<evidence type="ECO:0000313" key="2">
    <source>
        <dbReference type="EMBL" id="GAA2950142.1"/>
    </source>
</evidence>